<dbReference type="Pfam" id="PF08487">
    <property type="entry name" value="VIT"/>
    <property type="match status" value="1"/>
</dbReference>
<evidence type="ECO:0000313" key="12">
    <source>
        <dbReference type="Proteomes" id="UP000504630"/>
    </source>
</evidence>
<keyword evidence="6" id="KW-0722">Serine protease inhibitor</keyword>
<keyword evidence="3" id="KW-0964">Secreted</keyword>
<dbReference type="InterPro" id="IPR002035">
    <property type="entry name" value="VWF_A"/>
</dbReference>
<evidence type="ECO:0000256" key="6">
    <source>
        <dbReference type="ARBA" id="ARBA00022900"/>
    </source>
</evidence>
<comment type="subcellular location">
    <subcellularLocation>
        <location evidence="1">Secreted</location>
    </subcellularLocation>
</comment>
<keyword evidence="12" id="KW-1185">Reference proteome</keyword>
<accession>A0A6J2PPF5</accession>
<feature type="domain" description="VIT" evidence="11">
    <location>
        <begin position="13"/>
        <end position="142"/>
    </location>
</feature>
<evidence type="ECO:0000256" key="9">
    <source>
        <dbReference type="SAM" id="SignalP"/>
    </source>
</evidence>
<gene>
    <name evidence="13" type="primary">LOC115008069</name>
</gene>
<dbReference type="SMART" id="SM00609">
    <property type="entry name" value="VIT"/>
    <property type="match status" value="1"/>
</dbReference>
<sequence>MERAVVQITLFGLLLALATTLPNKDNWDIYSFHINSTVTSRYATTVISSRMANRMDESKEIEFHVRIPKNAFISKFRMFIDGEVYDGVVKGKDKAQQQYTEAVSRGQSAGIVSSVGRTLEEFKTSVTVAAHKKVTFELTYEELLKRRLGKYELQIHARPMQPVKDFKIDVFIHEKSDINFIEVKGGLSTNVLANAITKTHADKKAWVYFYPTEDQQKTCDSCGEQGMNGDLVIVYDVKRDSSMGDIKTSAGYFVHHFAPSSLARISKNVVFVIDQSGSMHGKKMQQTRTALIHILNDLAEDDHFGLITFDSSIFHWKRELVQANNENLESAKTFSREIRERGSTDINGAVLEGARMLNAHPREGSVSILILLTDGDPNSGETNLEVIQSNVRHAIANKFPLYCLGFGFDVKFEFLEKMSLQNNGVARRIYEDSDAALQLKGFYEEVATPLLIDVTMTYNGGTNLTQTNFSQYYNGSEIVVAGQITDNNIETFTPQVVAISRSRKVTFSDTNSTVESTGTESDDHIQRVWAYLTVKQLLEKELLLSGPEKENVKKEALELSLKYSFVTPLTSMVVTKPQGEDTDVLLKPKEGEAAPDRRSSGGHGHVHGQGFYPPIMGQGGPRSGPSARRKYKSHPGVSVIHSYVHTGAKVTRIIQHDPDPKVLSFPAGVGPPPNYVLTQDNNFAMTQVSPTIVPERATNVPLSHRFLIKTENLSLPLCFDVTGDVCLKLLHHHNRELSVNGQLDSVTFGGFQRIVIHFKTDLSVEVATNEITVREGQSMSRHSGQTYFTNGRLTVIRRDQEIDVSSGDTRIVILIHVKDGEEFLWPVLRQQPSDNTEGILALKPAVYEEVQQTPSTKLKIKDLEIDVTRANAVDYSIVSPPTIDCWLMSAEFALQRSLDDFIATQL</sequence>
<dbReference type="PANTHER" id="PTHR10338:SF119">
    <property type="entry name" value="INTER-ALPHA-TRYPSIN INHIBITOR HEAVY CHAIN H4"/>
    <property type="match status" value="1"/>
</dbReference>
<dbReference type="GeneID" id="115008069"/>
<dbReference type="PROSITE" id="PS51468">
    <property type="entry name" value="VIT"/>
    <property type="match status" value="1"/>
</dbReference>
<organism evidence="12 13">
    <name type="scientific">Cottoperca gobio</name>
    <name type="common">Frogmouth</name>
    <name type="synonym">Aphritis gobio</name>
    <dbReference type="NCBI Taxonomy" id="56716"/>
    <lineage>
        <taxon>Eukaryota</taxon>
        <taxon>Metazoa</taxon>
        <taxon>Chordata</taxon>
        <taxon>Craniata</taxon>
        <taxon>Vertebrata</taxon>
        <taxon>Euteleostomi</taxon>
        <taxon>Actinopterygii</taxon>
        <taxon>Neopterygii</taxon>
        <taxon>Teleostei</taxon>
        <taxon>Neoteleostei</taxon>
        <taxon>Acanthomorphata</taxon>
        <taxon>Eupercaria</taxon>
        <taxon>Perciformes</taxon>
        <taxon>Notothenioidei</taxon>
        <taxon>Bovichtidae</taxon>
        <taxon>Cottoperca</taxon>
    </lineage>
</organism>
<feature type="domain" description="VWFA" evidence="10">
    <location>
        <begin position="268"/>
        <end position="446"/>
    </location>
</feature>
<evidence type="ECO:0000259" key="11">
    <source>
        <dbReference type="PROSITE" id="PS51468"/>
    </source>
</evidence>
<keyword evidence="5 9" id="KW-0732">Signal</keyword>
<dbReference type="InParanoid" id="A0A6J2PPF5"/>
<dbReference type="AlphaFoldDB" id="A0A6J2PPF5"/>
<dbReference type="InterPro" id="IPR013694">
    <property type="entry name" value="VIT"/>
</dbReference>
<keyword evidence="7" id="KW-0325">Glycoprotein</keyword>
<evidence type="ECO:0000256" key="7">
    <source>
        <dbReference type="ARBA" id="ARBA00023180"/>
    </source>
</evidence>
<evidence type="ECO:0000256" key="3">
    <source>
        <dbReference type="ARBA" id="ARBA00022525"/>
    </source>
</evidence>
<dbReference type="GO" id="GO:0005576">
    <property type="term" value="C:extracellular region"/>
    <property type="evidence" value="ECO:0007669"/>
    <property type="project" value="UniProtKB-SubCell"/>
</dbReference>
<dbReference type="SUPFAM" id="SSF53300">
    <property type="entry name" value="vWA-like"/>
    <property type="match status" value="1"/>
</dbReference>
<dbReference type="KEGG" id="cgob:115008069"/>
<dbReference type="OrthoDB" id="299997at2759"/>
<proteinExistence type="inferred from homology"/>
<evidence type="ECO:0000256" key="4">
    <source>
        <dbReference type="ARBA" id="ARBA00022690"/>
    </source>
</evidence>
<comment type="similarity">
    <text evidence="2">Belongs to the ITIH family.</text>
</comment>
<evidence type="ECO:0000256" key="8">
    <source>
        <dbReference type="SAM" id="MobiDB-lite"/>
    </source>
</evidence>
<dbReference type="Pfam" id="PF00092">
    <property type="entry name" value="VWA"/>
    <property type="match status" value="1"/>
</dbReference>
<dbReference type="Proteomes" id="UP000504630">
    <property type="component" value="Chromosome 5"/>
</dbReference>
<reference evidence="13" key="1">
    <citation type="submission" date="2025-08" db="UniProtKB">
        <authorList>
            <consortium name="RefSeq"/>
        </authorList>
    </citation>
    <scope>IDENTIFICATION</scope>
</reference>
<evidence type="ECO:0000259" key="10">
    <source>
        <dbReference type="PROSITE" id="PS50234"/>
    </source>
</evidence>
<name>A0A6J2PPF5_COTGO</name>
<protein>
    <submittedName>
        <fullName evidence="13">Inter-alpha-trypsin inhibitor heavy chain H3-like isoform X1</fullName>
    </submittedName>
</protein>
<evidence type="ECO:0000256" key="2">
    <source>
        <dbReference type="ARBA" id="ARBA00010158"/>
    </source>
</evidence>
<feature type="region of interest" description="Disordered" evidence="8">
    <location>
        <begin position="591"/>
        <end position="632"/>
    </location>
</feature>
<dbReference type="RefSeq" id="XP_029287206.1">
    <property type="nucleotide sequence ID" value="XM_029431346.1"/>
</dbReference>
<dbReference type="PROSITE" id="PS50234">
    <property type="entry name" value="VWFA"/>
    <property type="match status" value="1"/>
</dbReference>
<dbReference type="InterPro" id="IPR050934">
    <property type="entry name" value="ITIH"/>
</dbReference>
<feature type="signal peptide" evidence="9">
    <location>
        <begin position="1"/>
        <end position="20"/>
    </location>
</feature>
<dbReference type="InterPro" id="IPR036465">
    <property type="entry name" value="vWFA_dom_sf"/>
</dbReference>
<dbReference type="SMART" id="SM00327">
    <property type="entry name" value="VWA"/>
    <property type="match status" value="1"/>
</dbReference>
<dbReference type="PANTHER" id="PTHR10338">
    <property type="entry name" value="INTER-ALPHA-TRYPSIN INHIBITOR HEAVY CHAIN FAMILY MEMBER"/>
    <property type="match status" value="1"/>
</dbReference>
<feature type="chain" id="PRO_5026890664" evidence="9">
    <location>
        <begin position="21"/>
        <end position="906"/>
    </location>
</feature>
<dbReference type="Gene3D" id="3.40.50.410">
    <property type="entry name" value="von Willebrand factor, type A domain"/>
    <property type="match status" value="1"/>
</dbReference>
<keyword evidence="4" id="KW-0646">Protease inhibitor</keyword>
<evidence type="ECO:0000256" key="5">
    <source>
        <dbReference type="ARBA" id="ARBA00022729"/>
    </source>
</evidence>
<evidence type="ECO:0000256" key="1">
    <source>
        <dbReference type="ARBA" id="ARBA00004613"/>
    </source>
</evidence>
<dbReference type="FunFam" id="3.40.50.410:FF:000013">
    <property type="entry name" value="inter-alpha-trypsin inhibitor heavy chain H2"/>
    <property type="match status" value="1"/>
</dbReference>
<evidence type="ECO:0000313" key="13">
    <source>
        <dbReference type="RefSeq" id="XP_029287206.1"/>
    </source>
</evidence>
<dbReference type="GO" id="GO:0004867">
    <property type="term" value="F:serine-type endopeptidase inhibitor activity"/>
    <property type="evidence" value="ECO:0007669"/>
    <property type="project" value="UniProtKB-KW"/>
</dbReference>